<dbReference type="RefSeq" id="XP_053529761.1">
    <property type="nucleotide sequence ID" value="XM_053673786.1"/>
</dbReference>
<evidence type="ECO:0000313" key="10">
    <source>
        <dbReference type="RefSeq" id="XP_053529761.1"/>
    </source>
</evidence>
<dbReference type="GeneID" id="108280308"/>
<dbReference type="PANTHER" id="PTHR22237">
    <property type="entry name" value="APC MEMBRANE RECRUITMENT PROTEIN 2-RELATED"/>
    <property type="match status" value="1"/>
</dbReference>
<accession>A0A2D0T745</accession>
<evidence type="ECO:0000256" key="3">
    <source>
        <dbReference type="ARBA" id="ARBA00022475"/>
    </source>
</evidence>
<dbReference type="Pfam" id="PF09422">
    <property type="entry name" value="AMER"/>
    <property type="match status" value="1"/>
</dbReference>
<evidence type="ECO:0000256" key="5">
    <source>
        <dbReference type="ARBA" id="ARBA00023121"/>
    </source>
</evidence>
<keyword evidence="8" id="KW-1185">Reference proteome</keyword>
<evidence type="ECO:0000313" key="8">
    <source>
        <dbReference type="Proteomes" id="UP000221080"/>
    </source>
</evidence>
<dbReference type="Proteomes" id="UP000221080">
    <property type="component" value="Chromosome 20"/>
</dbReference>
<feature type="compositionally biased region" description="Low complexity" evidence="7">
    <location>
        <begin position="841"/>
        <end position="855"/>
    </location>
</feature>
<evidence type="ECO:0000256" key="1">
    <source>
        <dbReference type="ARBA" id="ARBA00004202"/>
    </source>
</evidence>
<feature type="region of interest" description="Disordered" evidence="7">
    <location>
        <begin position="738"/>
        <end position="763"/>
    </location>
</feature>
<feature type="region of interest" description="Disordered" evidence="7">
    <location>
        <begin position="1"/>
        <end position="72"/>
    </location>
</feature>
<sequence>MELMSNQKRSQGDKSPKTETSRSQCAGGHSSSDGSSVYLTLTENHPNVSSESSLSPHPLDVPSPEISPSLSDGWTQDISCDYVKKSRTHDCVMGITPDNSVSPENGDQAWTPATCHHSRLVNSASFPGFGATHWLLHENQNTSASNREIIDYRNLTPQVPFVPSIAKSIPKKRIFLRKPKKAIKDLFIHKKHNSEKATSPCTPCREYGPTTTTTTKKKKSSRCRESRTSRKMNDTLSDSSSEGCSNVCEDAVSLKSFGSQAGCGEIFADEEYLVSLEGMPKLKTNRDIGETPKRSPVAFQGGLEQLASPAHPEVLDLFGMWETINRTVLFSQSSSQETNTSSTPISISLSSNKTAYPIENVTSKNTTEQENSLNHTMTPKSENQESTSDEGYFDCISTEDHSGQSLTPIFSRKFPRDTYSGDALYELFYDPSEAEMTPIFDDEMDLPSTVIGQPSPDLPLSMYSFHIGSEENLAPPLSVDLISQDFLQSNWVGKDCLLKLCDTEISMAMGIVNWMKHRTIKVNQAELGTPGIRTGDNGDVCQEEKVQTTDLGHAPNKAVLRTAHSRENITDLKLSRPCQGDVGHLSVDTVKHHTGVVTTPESQPRTPSSHVCFRIFNINSPSTPNKDLESPIGRSPGSGTGSLFVLAINKESLCESCKGSLKCGAKELHLCHSCTSFIEQIKTSELWPHADLYQAKLAGSPQALLPSPSSSCGIASDISILSLVEQCANQMSSLKLNQRQHLSDRETRAITNQGSDNYPRKDRTRKYVKPKKKGNVTGKVGDNTNVKDSFNHVACSPSLLEMKRLGLVTTHGSDNLVLETYKSPCYLQTNPIKDTDVSQASRPTSLPLTSATSSRFSKKEQRNAIKVKEKTCERLRRDRKPAVTGDGSSDSVTSEEKKMERRCRMKK</sequence>
<evidence type="ECO:0000256" key="7">
    <source>
        <dbReference type="SAM" id="MobiDB-lite"/>
    </source>
</evidence>
<feature type="region of interest" description="Disordered" evidence="7">
    <location>
        <begin position="195"/>
        <end position="244"/>
    </location>
</feature>
<feature type="compositionally biased region" description="Basic and acidic residues" evidence="7">
    <location>
        <begin position="222"/>
        <end position="233"/>
    </location>
</feature>
<feature type="region of interest" description="Disordered" evidence="7">
    <location>
        <begin position="360"/>
        <end position="392"/>
    </location>
</feature>
<dbReference type="GO" id="GO:0008013">
    <property type="term" value="F:beta-catenin binding"/>
    <property type="evidence" value="ECO:0007669"/>
    <property type="project" value="TreeGrafter"/>
</dbReference>
<dbReference type="GO" id="GO:0016055">
    <property type="term" value="P:Wnt signaling pathway"/>
    <property type="evidence" value="ECO:0007669"/>
    <property type="project" value="UniProtKB-KW"/>
</dbReference>
<feature type="compositionally biased region" description="Basic and acidic residues" evidence="7">
    <location>
        <begin position="857"/>
        <end position="876"/>
    </location>
</feature>
<keyword evidence="5" id="KW-0446">Lipid-binding</keyword>
<dbReference type="GO" id="GO:0005546">
    <property type="term" value="F:phosphatidylinositol-4,5-bisphosphate binding"/>
    <property type="evidence" value="ECO:0007669"/>
    <property type="project" value="TreeGrafter"/>
</dbReference>
<dbReference type="RefSeq" id="XP_017350660.1">
    <property type="nucleotide sequence ID" value="XM_017495171.3"/>
</dbReference>
<dbReference type="KEGG" id="ipu:108280308"/>
<feature type="region of interest" description="Disordered" evidence="7">
    <location>
        <begin position="830"/>
        <end position="907"/>
    </location>
</feature>
<feature type="compositionally biased region" description="Polar residues" evidence="7">
    <location>
        <begin position="21"/>
        <end position="55"/>
    </location>
</feature>
<dbReference type="InterPro" id="IPR019003">
    <property type="entry name" value="AMER"/>
</dbReference>
<keyword evidence="4" id="KW-0879">Wnt signaling pathway</keyword>
<dbReference type="GO" id="GO:0060828">
    <property type="term" value="P:regulation of canonical Wnt signaling pathway"/>
    <property type="evidence" value="ECO:0007669"/>
    <property type="project" value="TreeGrafter"/>
</dbReference>
<dbReference type="OMA" id="HVCFRIF"/>
<feature type="compositionally biased region" description="Polar residues" evidence="7">
    <location>
        <begin position="830"/>
        <end position="840"/>
    </location>
</feature>
<dbReference type="AlphaFoldDB" id="A0A2D0T745"/>
<evidence type="ECO:0000313" key="9">
    <source>
        <dbReference type="RefSeq" id="XP_017350660.1"/>
    </source>
</evidence>
<reference evidence="8" key="1">
    <citation type="journal article" date="2016" name="Nat. Commun.">
        <title>The channel catfish genome sequence provides insights into the evolution of scale formation in teleosts.</title>
        <authorList>
            <person name="Liu Z."/>
            <person name="Liu S."/>
            <person name="Yao J."/>
            <person name="Bao L."/>
            <person name="Zhang J."/>
            <person name="Li Y."/>
            <person name="Jiang C."/>
            <person name="Sun L."/>
            <person name="Wang R."/>
            <person name="Zhang Y."/>
            <person name="Zhou T."/>
            <person name="Zeng Q."/>
            <person name="Fu Q."/>
            <person name="Gao S."/>
            <person name="Li N."/>
            <person name="Koren S."/>
            <person name="Jiang Y."/>
            <person name="Zimin A."/>
            <person name="Xu P."/>
            <person name="Phillippy A.M."/>
            <person name="Geng X."/>
            <person name="Song L."/>
            <person name="Sun F."/>
            <person name="Li C."/>
            <person name="Wang X."/>
            <person name="Chen A."/>
            <person name="Jin Y."/>
            <person name="Yuan Z."/>
            <person name="Yang Y."/>
            <person name="Tan S."/>
            <person name="Peatman E."/>
            <person name="Lu J."/>
            <person name="Qin Z."/>
            <person name="Dunham R."/>
            <person name="Li Z."/>
            <person name="Sonstegard T."/>
            <person name="Feng J."/>
            <person name="Danzmann R.G."/>
            <person name="Schroeder S."/>
            <person name="Scheffler B."/>
            <person name="Duke M.V."/>
            <person name="Ballard L."/>
            <person name="Kucuktas H."/>
            <person name="Kaltenboeck L."/>
            <person name="Liu H."/>
            <person name="Armbruster J."/>
            <person name="Xie Y."/>
            <person name="Kirby M.L."/>
            <person name="Tian Y."/>
            <person name="Flanagan M.E."/>
            <person name="Mu W."/>
            <person name="Waldbieser G.C."/>
        </authorList>
    </citation>
    <scope>NUCLEOTIDE SEQUENCE [LARGE SCALE GENOMIC DNA]</scope>
    <source>
        <strain evidence="8">SDA103</strain>
    </source>
</reference>
<keyword evidence="6" id="KW-0472">Membrane</keyword>
<proteinExistence type="inferred from homology"/>
<comment type="similarity">
    <text evidence="2">Belongs to the Amer family.</text>
</comment>
<evidence type="ECO:0000256" key="6">
    <source>
        <dbReference type="ARBA" id="ARBA00023136"/>
    </source>
</evidence>
<keyword evidence="3" id="KW-1003">Cell membrane</keyword>
<protein>
    <submittedName>
        <fullName evidence="9 10">Uncharacterized protein amer3</fullName>
    </submittedName>
</protein>
<dbReference type="GO" id="GO:0005886">
    <property type="term" value="C:plasma membrane"/>
    <property type="evidence" value="ECO:0007669"/>
    <property type="project" value="UniProtKB-SubCell"/>
</dbReference>
<gene>
    <name evidence="9 10" type="primary">amer3</name>
</gene>
<evidence type="ECO:0000256" key="2">
    <source>
        <dbReference type="ARBA" id="ARBA00007750"/>
    </source>
</evidence>
<evidence type="ECO:0000256" key="4">
    <source>
        <dbReference type="ARBA" id="ARBA00022687"/>
    </source>
</evidence>
<dbReference type="PANTHER" id="PTHR22237:SF2">
    <property type="entry name" value="APC MEMBRANE RECRUITMENT PROTEIN 3"/>
    <property type="match status" value="1"/>
</dbReference>
<reference evidence="9 10" key="2">
    <citation type="submission" date="2025-04" db="UniProtKB">
        <authorList>
            <consortium name="RefSeq"/>
        </authorList>
    </citation>
    <scope>IDENTIFICATION</scope>
    <source>
        <tissue evidence="9 10">Blood</tissue>
    </source>
</reference>
<feature type="compositionally biased region" description="Polar residues" evidence="7">
    <location>
        <begin position="360"/>
        <end position="386"/>
    </location>
</feature>
<name>A0A2D0T745_ICTPU</name>
<organism evidence="8 9">
    <name type="scientific">Ictalurus punctatus</name>
    <name type="common">Channel catfish</name>
    <name type="synonym">Silurus punctatus</name>
    <dbReference type="NCBI Taxonomy" id="7998"/>
    <lineage>
        <taxon>Eukaryota</taxon>
        <taxon>Metazoa</taxon>
        <taxon>Chordata</taxon>
        <taxon>Craniata</taxon>
        <taxon>Vertebrata</taxon>
        <taxon>Euteleostomi</taxon>
        <taxon>Actinopterygii</taxon>
        <taxon>Neopterygii</taxon>
        <taxon>Teleostei</taxon>
        <taxon>Ostariophysi</taxon>
        <taxon>Siluriformes</taxon>
        <taxon>Ictaluridae</taxon>
        <taxon>Ictalurus</taxon>
    </lineage>
</organism>
<feature type="compositionally biased region" description="Polar residues" evidence="7">
    <location>
        <begin position="234"/>
        <end position="244"/>
    </location>
</feature>
<feature type="compositionally biased region" description="Basic and acidic residues" evidence="7">
    <location>
        <begin position="10"/>
        <end position="20"/>
    </location>
</feature>
<comment type="subcellular location">
    <subcellularLocation>
        <location evidence="1">Cell membrane</location>
        <topology evidence="1">Peripheral membrane protein</topology>
    </subcellularLocation>
</comment>
<dbReference type="CTD" id="205147"/>
<dbReference type="OrthoDB" id="9898564at2759"/>